<dbReference type="GeneID" id="64705512"/>
<name>A0A9P7JU47_9AGAM</name>
<feature type="transmembrane region" description="Helical" evidence="2">
    <location>
        <begin position="92"/>
        <end position="114"/>
    </location>
</feature>
<feature type="transmembrane region" description="Helical" evidence="2">
    <location>
        <begin position="271"/>
        <end position="296"/>
    </location>
</feature>
<comment type="caution">
    <text evidence="3">The sequence shown here is derived from an EMBL/GenBank/DDBJ whole genome shotgun (WGS) entry which is preliminary data.</text>
</comment>
<proteinExistence type="predicted"/>
<keyword evidence="2" id="KW-1133">Transmembrane helix</keyword>
<evidence type="ECO:0000313" key="4">
    <source>
        <dbReference type="Proteomes" id="UP000823399"/>
    </source>
</evidence>
<dbReference type="RefSeq" id="XP_041292796.1">
    <property type="nucleotide sequence ID" value="XM_041443253.1"/>
</dbReference>
<reference evidence="3" key="1">
    <citation type="journal article" date="2020" name="New Phytol.">
        <title>Comparative genomics reveals dynamic genome evolution in host specialist ectomycorrhizal fungi.</title>
        <authorList>
            <person name="Lofgren L.A."/>
            <person name="Nguyen N.H."/>
            <person name="Vilgalys R."/>
            <person name="Ruytinx J."/>
            <person name="Liao H.L."/>
            <person name="Branco S."/>
            <person name="Kuo A."/>
            <person name="LaButti K."/>
            <person name="Lipzen A."/>
            <person name="Andreopoulos W."/>
            <person name="Pangilinan J."/>
            <person name="Riley R."/>
            <person name="Hundley H."/>
            <person name="Na H."/>
            <person name="Barry K."/>
            <person name="Grigoriev I.V."/>
            <person name="Stajich J.E."/>
            <person name="Kennedy P.G."/>
        </authorList>
    </citation>
    <scope>NUCLEOTIDE SEQUENCE</scope>
    <source>
        <strain evidence="3">FC423</strain>
    </source>
</reference>
<dbReference type="EMBL" id="JABBWM010000028">
    <property type="protein sequence ID" value="KAG2108277.1"/>
    <property type="molecule type" value="Genomic_DNA"/>
</dbReference>
<sequence>MNTFSNNSALCDTLRSPSPLPSLGGDSTYCPIPAGQFALSAPIPFNTQNSLTTMDTELRVVDPSGNEILCLSVTTTPLHPGPLDSPYGNAHIIFWATIALAATYWLIVGFAQIISAWSRGFSRPGPGIWHQFESTGFILASAISGERFSTSPALMRFCSPSLRDIIFHTQWCAALAMVAVQWPPFIYPLLSQTAWASLTYNITLNAHSMHWNPLNVQPYNPPSDFADQLADPTSVIYIDQSIPNTIFLLPPNTTTGMQSFAWSVGVQPQDLFAICLTLFLAIIAGTIFLSLFLWMVDWIFSQRPSGSLSSSALLTNTASKGHMPQLSAGSKDMLDTSGDESRSSTGLATTILYSGDTYFDRKSALFTLACS</sequence>
<evidence type="ECO:0000313" key="3">
    <source>
        <dbReference type="EMBL" id="KAG2108277.1"/>
    </source>
</evidence>
<dbReference type="PANTHER" id="PTHR31145">
    <property type="entry name" value="INTEGRAL MEMBRANE PROTEIN (AFU_ORTHOLOGUE AFUA_7G01610)"/>
    <property type="match status" value="1"/>
</dbReference>
<keyword evidence="4" id="KW-1185">Reference proteome</keyword>
<accession>A0A9P7JU47</accession>
<evidence type="ECO:0000256" key="2">
    <source>
        <dbReference type="SAM" id="Phobius"/>
    </source>
</evidence>
<organism evidence="3 4">
    <name type="scientific">Suillus discolor</name>
    <dbReference type="NCBI Taxonomy" id="1912936"/>
    <lineage>
        <taxon>Eukaryota</taxon>
        <taxon>Fungi</taxon>
        <taxon>Dikarya</taxon>
        <taxon>Basidiomycota</taxon>
        <taxon>Agaricomycotina</taxon>
        <taxon>Agaricomycetes</taxon>
        <taxon>Agaricomycetidae</taxon>
        <taxon>Boletales</taxon>
        <taxon>Suillineae</taxon>
        <taxon>Suillaceae</taxon>
        <taxon>Suillus</taxon>
    </lineage>
</organism>
<protein>
    <submittedName>
        <fullName evidence="3">Uncharacterized protein</fullName>
    </submittedName>
</protein>
<dbReference type="AlphaFoldDB" id="A0A9P7JU47"/>
<keyword evidence="2" id="KW-0812">Transmembrane</keyword>
<gene>
    <name evidence="3" type="ORF">F5147DRAFT_800104</name>
</gene>
<dbReference type="OrthoDB" id="5312224at2759"/>
<dbReference type="Proteomes" id="UP000823399">
    <property type="component" value="Unassembled WGS sequence"/>
</dbReference>
<dbReference type="GO" id="GO:0055085">
    <property type="term" value="P:transmembrane transport"/>
    <property type="evidence" value="ECO:0007669"/>
    <property type="project" value="TreeGrafter"/>
</dbReference>
<keyword evidence="2" id="KW-0472">Membrane</keyword>
<evidence type="ECO:0000256" key="1">
    <source>
        <dbReference type="SAM" id="MobiDB-lite"/>
    </source>
</evidence>
<dbReference type="GO" id="GO:0016020">
    <property type="term" value="C:membrane"/>
    <property type="evidence" value="ECO:0007669"/>
    <property type="project" value="TreeGrafter"/>
</dbReference>
<dbReference type="PANTHER" id="PTHR31145:SF6">
    <property type="entry name" value="INTEGRAL MEMBRANE PROTEIN (AFU_ORTHOLOGUE AFUA_7G01610)"/>
    <property type="match status" value="1"/>
</dbReference>
<feature type="transmembrane region" description="Helical" evidence="2">
    <location>
        <begin position="165"/>
        <end position="182"/>
    </location>
</feature>
<feature type="region of interest" description="Disordered" evidence="1">
    <location>
        <begin position="323"/>
        <end position="344"/>
    </location>
</feature>
<dbReference type="InterPro" id="IPR040241">
    <property type="entry name" value="TRP_Flc/Pkd2-like"/>
</dbReference>